<comment type="subcellular location">
    <subcellularLocation>
        <location evidence="2">Membrane</location>
        <topology evidence="2">Peripheral membrane protein</topology>
    </subcellularLocation>
</comment>
<evidence type="ECO:0000256" key="12">
    <source>
        <dbReference type="ARBA" id="ARBA00026121"/>
    </source>
</evidence>
<dbReference type="AlphaFoldDB" id="A0A225MNK2"/>
<comment type="similarity">
    <text evidence="4">Belongs to the ATP-dependent AMP-binding enzyme family.</text>
</comment>
<evidence type="ECO:0000256" key="2">
    <source>
        <dbReference type="ARBA" id="ARBA00004170"/>
    </source>
</evidence>
<evidence type="ECO:0000259" key="15">
    <source>
        <dbReference type="Pfam" id="PF00501"/>
    </source>
</evidence>
<comment type="pathway">
    <text evidence="3">Lipid metabolism; fatty acid beta-oxidation.</text>
</comment>
<evidence type="ECO:0000256" key="6">
    <source>
        <dbReference type="ARBA" id="ARBA00022741"/>
    </source>
</evidence>
<sequence>MENPDKPWLAHYPQGVPAQVDIGDYASLADLLDRACRKHAQRRALALMGGGLSYAELDRQADAVAAWLLARGLAPGSRVALMMPNVLPYMALLLGTLRAGMVVVNVNPLYSARELEYQLRDSEASLIFILENFAATLQQVPAEARPAGVVLVSVGDLLGLRGRLIDLAVRYVKRQVPAYSLPGALRLRGLLRQAPPMPAQRPRPSLDDVAVLQYTGGTTGTPKGAMLTHRNLVANVLQMQAVARPALGDLSGPQLTMLAALPLYHVFAMTVCGLFAVHAGMCCVLVVNPRDLRSVIGAWRRSPAHIFPAVNTLFNGLAGKAEFAALDFSALRLCLGGGAAVQKAVADKWQDITGKPIIEGYGLTETSPVALVNPTNAEGYSGDIGFPLPSTEVRLIDEHDQPVAVGERGELVIRGPQLMKGYWRRPEDTARSFTADGYFKTGDIGIMNEQGRFRIVDRKKDMILVSGFNVYPNEVEEVAAAHPDVLECAAVGVPDARSGEAVKLFVVRRNPGLTEQQLRDWCAARLTGYKRPHQIEFRNELPKSNVGKILRRALRDEAPPPAAA</sequence>
<dbReference type="OrthoDB" id="9766486at2"/>
<keyword evidence="5 17" id="KW-0436">Ligase</keyword>
<proteinExistence type="inferred from homology"/>
<accession>A0A225MNK2</accession>
<evidence type="ECO:0000256" key="3">
    <source>
        <dbReference type="ARBA" id="ARBA00005005"/>
    </source>
</evidence>
<dbReference type="EMBL" id="NJIH01000006">
    <property type="protein sequence ID" value="OWT60349.1"/>
    <property type="molecule type" value="Genomic_DNA"/>
</dbReference>
<dbReference type="FunFam" id="3.40.50.12780:FF:000003">
    <property type="entry name" value="Long-chain-fatty-acid--CoA ligase FadD"/>
    <property type="match status" value="1"/>
</dbReference>
<dbReference type="InterPro" id="IPR045851">
    <property type="entry name" value="AMP-bd_C_sf"/>
</dbReference>
<keyword evidence="6" id="KW-0547">Nucleotide-binding</keyword>
<dbReference type="Gene3D" id="3.30.300.30">
    <property type="match status" value="1"/>
</dbReference>
<reference evidence="18" key="1">
    <citation type="submission" date="2017-06" db="EMBL/GenBank/DDBJ databases">
        <title>Herbaspirillum phytohormonus sp. nov., isolated from the root nodule of Robinia pseudoacacia in lead-zinc mine.</title>
        <authorList>
            <person name="Fan M."/>
            <person name="Lin Y."/>
        </authorList>
    </citation>
    <scope>NUCLEOTIDE SEQUENCE [LARGE SCALE GENOMIC DNA]</scope>
    <source>
        <strain evidence="18">SC-089</strain>
    </source>
</reference>
<comment type="caution">
    <text evidence="17">The sequence shown here is derived from an EMBL/GenBank/DDBJ whole genome shotgun (WGS) entry which is preliminary data.</text>
</comment>
<dbReference type="InterPro" id="IPR000873">
    <property type="entry name" value="AMP-dep_synth/lig_dom"/>
</dbReference>
<dbReference type="Pfam" id="PF13193">
    <property type="entry name" value="AMP-binding_C"/>
    <property type="match status" value="1"/>
</dbReference>
<dbReference type="InterPro" id="IPR020845">
    <property type="entry name" value="AMP-binding_CS"/>
</dbReference>
<dbReference type="GO" id="GO:0004467">
    <property type="term" value="F:long-chain fatty acid-CoA ligase activity"/>
    <property type="evidence" value="ECO:0007669"/>
    <property type="project" value="UniProtKB-EC"/>
</dbReference>
<dbReference type="RefSeq" id="WP_088603607.1">
    <property type="nucleotide sequence ID" value="NZ_NJIH01000006.1"/>
</dbReference>
<dbReference type="SUPFAM" id="SSF56801">
    <property type="entry name" value="Acetyl-CoA synthetase-like"/>
    <property type="match status" value="1"/>
</dbReference>
<evidence type="ECO:0000256" key="9">
    <source>
        <dbReference type="ARBA" id="ARBA00022842"/>
    </source>
</evidence>
<evidence type="ECO:0000256" key="14">
    <source>
        <dbReference type="ARBA" id="ARBA00042773"/>
    </source>
</evidence>
<evidence type="ECO:0000256" key="11">
    <source>
        <dbReference type="ARBA" id="ARBA00023136"/>
    </source>
</evidence>
<comment type="cofactor">
    <cofactor evidence="1">
        <name>Mg(2+)</name>
        <dbReference type="ChEBI" id="CHEBI:18420"/>
    </cofactor>
</comment>
<dbReference type="InterPro" id="IPR025110">
    <property type="entry name" value="AMP-bd_C"/>
</dbReference>
<keyword evidence="9" id="KW-0460">Magnesium</keyword>
<feature type="domain" description="AMP-binding enzyme C-terminal" evidence="16">
    <location>
        <begin position="474"/>
        <end position="548"/>
    </location>
</feature>
<dbReference type="EC" id="6.2.1.3" evidence="12"/>
<protein>
    <recommendedName>
        <fullName evidence="13">Long-chain-fatty-acid--CoA ligase</fullName>
        <ecNumber evidence="12">6.2.1.3</ecNumber>
    </recommendedName>
    <alternativeName>
        <fullName evidence="14">Long-chain acyl-CoA synthetase</fullName>
    </alternativeName>
</protein>
<dbReference type="CDD" id="cd05936">
    <property type="entry name" value="FC-FACS_FadD_like"/>
    <property type="match status" value="1"/>
</dbReference>
<keyword evidence="18" id="KW-1185">Reference proteome</keyword>
<dbReference type="Pfam" id="PF00501">
    <property type="entry name" value="AMP-binding"/>
    <property type="match status" value="1"/>
</dbReference>
<organism evidence="17 18">
    <name type="scientific">Candidimonas nitroreducens</name>
    <dbReference type="NCBI Taxonomy" id="683354"/>
    <lineage>
        <taxon>Bacteria</taxon>
        <taxon>Pseudomonadati</taxon>
        <taxon>Pseudomonadota</taxon>
        <taxon>Betaproteobacteria</taxon>
        <taxon>Burkholderiales</taxon>
        <taxon>Alcaligenaceae</taxon>
        <taxon>Candidimonas</taxon>
    </lineage>
</organism>
<dbReference type="GO" id="GO:0016020">
    <property type="term" value="C:membrane"/>
    <property type="evidence" value="ECO:0007669"/>
    <property type="project" value="UniProtKB-SubCell"/>
</dbReference>
<evidence type="ECO:0000256" key="1">
    <source>
        <dbReference type="ARBA" id="ARBA00001946"/>
    </source>
</evidence>
<dbReference type="PANTHER" id="PTHR43767">
    <property type="entry name" value="LONG-CHAIN-FATTY-ACID--COA LIGASE"/>
    <property type="match status" value="1"/>
</dbReference>
<dbReference type="PROSITE" id="PS00455">
    <property type="entry name" value="AMP_BINDING"/>
    <property type="match status" value="1"/>
</dbReference>
<keyword evidence="11" id="KW-0472">Membrane</keyword>
<dbReference type="FunFam" id="3.30.300.30:FF:000006">
    <property type="entry name" value="Long-chain-fatty-acid--CoA ligase FadD"/>
    <property type="match status" value="1"/>
</dbReference>
<evidence type="ECO:0000259" key="16">
    <source>
        <dbReference type="Pfam" id="PF13193"/>
    </source>
</evidence>
<gene>
    <name evidence="17" type="ORF">CEY11_11950</name>
</gene>
<evidence type="ECO:0000256" key="4">
    <source>
        <dbReference type="ARBA" id="ARBA00006432"/>
    </source>
</evidence>
<evidence type="ECO:0000256" key="13">
    <source>
        <dbReference type="ARBA" id="ARBA00039545"/>
    </source>
</evidence>
<keyword evidence="7" id="KW-0276">Fatty acid metabolism</keyword>
<keyword evidence="10" id="KW-0443">Lipid metabolism</keyword>
<dbReference type="Proteomes" id="UP000214603">
    <property type="component" value="Unassembled WGS sequence"/>
</dbReference>
<keyword evidence="8" id="KW-0067">ATP-binding</keyword>
<dbReference type="GO" id="GO:0005524">
    <property type="term" value="F:ATP binding"/>
    <property type="evidence" value="ECO:0007669"/>
    <property type="project" value="UniProtKB-KW"/>
</dbReference>
<dbReference type="InterPro" id="IPR042099">
    <property type="entry name" value="ANL_N_sf"/>
</dbReference>
<name>A0A225MNK2_9BURK</name>
<evidence type="ECO:0000256" key="10">
    <source>
        <dbReference type="ARBA" id="ARBA00023098"/>
    </source>
</evidence>
<dbReference type="PANTHER" id="PTHR43767:SF8">
    <property type="entry name" value="LONG-CHAIN-FATTY-ACID--COA LIGASE"/>
    <property type="match status" value="1"/>
</dbReference>
<evidence type="ECO:0000256" key="8">
    <source>
        <dbReference type="ARBA" id="ARBA00022840"/>
    </source>
</evidence>
<evidence type="ECO:0000313" key="17">
    <source>
        <dbReference type="EMBL" id="OWT60349.1"/>
    </source>
</evidence>
<evidence type="ECO:0000256" key="7">
    <source>
        <dbReference type="ARBA" id="ARBA00022832"/>
    </source>
</evidence>
<dbReference type="Gene3D" id="3.40.50.12780">
    <property type="entry name" value="N-terminal domain of ligase-like"/>
    <property type="match status" value="1"/>
</dbReference>
<evidence type="ECO:0000256" key="5">
    <source>
        <dbReference type="ARBA" id="ARBA00022598"/>
    </source>
</evidence>
<dbReference type="InterPro" id="IPR050237">
    <property type="entry name" value="ATP-dep_AMP-bd_enzyme"/>
</dbReference>
<evidence type="ECO:0000313" key="18">
    <source>
        <dbReference type="Proteomes" id="UP000214603"/>
    </source>
</evidence>
<feature type="domain" description="AMP-dependent synthetase/ligase" evidence="15">
    <location>
        <begin position="33"/>
        <end position="423"/>
    </location>
</feature>